<keyword evidence="4" id="KW-1185">Reference proteome</keyword>
<evidence type="ECO:0000313" key="3">
    <source>
        <dbReference type="EMBL" id="KAK7492625.1"/>
    </source>
</evidence>
<dbReference type="PANTHER" id="PTHR46919:SF2">
    <property type="entry name" value="SACSIN"/>
    <property type="match status" value="1"/>
</dbReference>
<evidence type="ECO:0000313" key="4">
    <source>
        <dbReference type="Proteomes" id="UP001519460"/>
    </source>
</evidence>
<dbReference type="Gene3D" id="1.20.120.330">
    <property type="entry name" value="Nucleotidyltransferases domain 2"/>
    <property type="match status" value="1"/>
</dbReference>
<sequence>MRVVKRLLLKWHPDKNKGNEEFCKRVFQTIQHYVDLLKQGVKELPEDEDEVDGVYNSQKGYNSFFEHMFRRGQAYSEHYGSGSGGPHSGGSWGFGSGGGNPQPTEGRRWFRQAEADLFAALDALQNCNGGLNWICFKCQQASEKALKAILYQRDAENYLLRAHDLRPLARLINDQELEHLARDLEDRLDNPSGMHTGLTYRRGLDRDRKHPLNRESSE</sequence>
<feature type="compositionally biased region" description="Gly residues" evidence="1">
    <location>
        <begin position="81"/>
        <end position="100"/>
    </location>
</feature>
<feature type="region of interest" description="Disordered" evidence="1">
    <location>
        <begin position="187"/>
        <end position="218"/>
    </location>
</feature>
<dbReference type="Gene3D" id="1.10.287.110">
    <property type="entry name" value="DnaJ domain"/>
    <property type="match status" value="1"/>
</dbReference>
<dbReference type="Proteomes" id="UP001519460">
    <property type="component" value="Unassembled WGS sequence"/>
</dbReference>
<feature type="compositionally biased region" description="Basic and acidic residues" evidence="1">
    <location>
        <begin position="202"/>
        <end position="218"/>
    </location>
</feature>
<dbReference type="SUPFAM" id="SSF81593">
    <property type="entry name" value="Nucleotidyltransferase substrate binding subunit/domain"/>
    <property type="match status" value="1"/>
</dbReference>
<evidence type="ECO:0000259" key="2">
    <source>
        <dbReference type="Pfam" id="PF05168"/>
    </source>
</evidence>
<accession>A0ABD0L0H6</accession>
<organism evidence="3 4">
    <name type="scientific">Batillaria attramentaria</name>
    <dbReference type="NCBI Taxonomy" id="370345"/>
    <lineage>
        <taxon>Eukaryota</taxon>
        <taxon>Metazoa</taxon>
        <taxon>Spiralia</taxon>
        <taxon>Lophotrochozoa</taxon>
        <taxon>Mollusca</taxon>
        <taxon>Gastropoda</taxon>
        <taxon>Caenogastropoda</taxon>
        <taxon>Sorbeoconcha</taxon>
        <taxon>Cerithioidea</taxon>
        <taxon>Batillariidae</taxon>
        <taxon>Batillaria</taxon>
    </lineage>
</organism>
<dbReference type="Pfam" id="PF05168">
    <property type="entry name" value="HEPN"/>
    <property type="match status" value="1"/>
</dbReference>
<dbReference type="PANTHER" id="PTHR46919">
    <property type="entry name" value="ZINC FINGER, C3HC4 TYPE (RING FINGER) FAMILY PROTEIN"/>
    <property type="match status" value="1"/>
</dbReference>
<proteinExistence type="predicted"/>
<dbReference type="InterPro" id="IPR036869">
    <property type="entry name" value="J_dom_sf"/>
</dbReference>
<protein>
    <recommendedName>
        <fullName evidence="2">HEPN domain-containing protein</fullName>
    </recommendedName>
</protein>
<reference evidence="3 4" key="1">
    <citation type="journal article" date="2023" name="Sci. Data">
        <title>Genome assembly of the Korean intertidal mud-creeper Batillaria attramentaria.</title>
        <authorList>
            <person name="Patra A.K."/>
            <person name="Ho P.T."/>
            <person name="Jun S."/>
            <person name="Lee S.J."/>
            <person name="Kim Y."/>
            <person name="Won Y.J."/>
        </authorList>
    </citation>
    <scope>NUCLEOTIDE SEQUENCE [LARGE SCALE GENOMIC DNA]</scope>
    <source>
        <strain evidence="3">Wonlab-2016</strain>
    </source>
</reference>
<feature type="region of interest" description="Disordered" evidence="1">
    <location>
        <begin position="79"/>
        <end position="106"/>
    </location>
</feature>
<comment type="caution">
    <text evidence="3">The sequence shown here is derived from an EMBL/GenBank/DDBJ whole genome shotgun (WGS) entry which is preliminary data.</text>
</comment>
<dbReference type="AlphaFoldDB" id="A0ABD0L0H6"/>
<gene>
    <name evidence="3" type="ORF">BaRGS_00016104</name>
</gene>
<name>A0ABD0L0H6_9CAEN</name>
<dbReference type="EMBL" id="JACVVK020000101">
    <property type="protein sequence ID" value="KAK7492625.1"/>
    <property type="molecule type" value="Genomic_DNA"/>
</dbReference>
<evidence type="ECO:0000256" key="1">
    <source>
        <dbReference type="SAM" id="MobiDB-lite"/>
    </source>
</evidence>
<feature type="domain" description="HEPN" evidence="2">
    <location>
        <begin position="107"/>
        <end position="187"/>
    </location>
</feature>
<dbReference type="SUPFAM" id="SSF46565">
    <property type="entry name" value="Chaperone J-domain"/>
    <property type="match status" value="1"/>
</dbReference>
<dbReference type="InterPro" id="IPR007842">
    <property type="entry name" value="HEPN_dom"/>
</dbReference>